<protein>
    <recommendedName>
        <fullName evidence="2">Folliculin-interacting protein N-terminal domain-containing protein</fullName>
    </recommendedName>
</protein>
<feature type="region of interest" description="Disordered" evidence="1">
    <location>
        <begin position="274"/>
        <end position="322"/>
    </location>
</feature>
<dbReference type="GO" id="GO:0042030">
    <property type="term" value="F:ATPase inhibitor activity"/>
    <property type="evidence" value="ECO:0007669"/>
    <property type="project" value="TreeGrafter"/>
</dbReference>
<dbReference type="RefSeq" id="XP_033399547.1">
    <property type="nucleotide sequence ID" value="XM_033536666.1"/>
</dbReference>
<evidence type="ECO:0000313" key="3">
    <source>
        <dbReference type="EMBL" id="KAF2143835.1"/>
    </source>
</evidence>
<feature type="compositionally biased region" description="Polar residues" evidence="1">
    <location>
        <begin position="700"/>
        <end position="713"/>
    </location>
</feature>
<gene>
    <name evidence="3" type="ORF">K452DRAFT_224050</name>
</gene>
<feature type="region of interest" description="Disordered" evidence="1">
    <location>
        <begin position="344"/>
        <end position="372"/>
    </location>
</feature>
<keyword evidence="4" id="KW-1185">Reference proteome</keyword>
<dbReference type="PANTHER" id="PTHR21634">
    <property type="entry name" value="RE13835P"/>
    <property type="match status" value="1"/>
</dbReference>
<reference evidence="3" key="1">
    <citation type="journal article" date="2020" name="Stud. Mycol.">
        <title>101 Dothideomycetes genomes: a test case for predicting lifestyles and emergence of pathogens.</title>
        <authorList>
            <person name="Haridas S."/>
            <person name="Albert R."/>
            <person name="Binder M."/>
            <person name="Bloem J."/>
            <person name="Labutti K."/>
            <person name="Salamov A."/>
            <person name="Andreopoulos B."/>
            <person name="Baker S."/>
            <person name="Barry K."/>
            <person name="Bills G."/>
            <person name="Bluhm B."/>
            <person name="Cannon C."/>
            <person name="Castanera R."/>
            <person name="Culley D."/>
            <person name="Daum C."/>
            <person name="Ezra D."/>
            <person name="Gonzalez J."/>
            <person name="Henrissat B."/>
            <person name="Kuo A."/>
            <person name="Liang C."/>
            <person name="Lipzen A."/>
            <person name="Lutzoni F."/>
            <person name="Magnuson J."/>
            <person name="Mondo S."/>
            <person name="Nolan M."/>
            <person name="Ohm R."/>
            <person name="Pangilinan J."/>
            <person name="Park H.-J."/>
            <person name="Ramirez L."/>
            <person name="Alfaro M."/>
            <person name="Sun H."/>
            <person name="Tritt A."/>
            <person name="Yoshinaga Y."/>
            <person name="Zwiers L.-H."/>
            <person name="Turgeon B."/>
            <person name="Goodwin S."/>
            <person name="Spatafora J."/>
            <person name="Crous P."/>
            <person name="Grigoriev I."/>
        </authorList>
    </citation>
    <scope>NUCLEOTIDE SEQUENCE</scope>
    <source>
        <strain evidence="3">CBS 121167</strain>
    </source>
</reference>
<feature type="region of interest" description="Disordered" evidence="1">
    <location>
        <begin position="444"/>
        <end position="468"/>
    </location>
</feature>
<feature type="compositionally biased region" description="Basic and acidic residues" evidence="1">
    <location>
        <begin position="453"/>
        <end position="462"/>
    </location>
</feature>
<dbReference type="PANTHER" id="PTHR21634:SF9">
    <property type="entry name" value="RE13835P"/>
    <property type="match status" value="1"/>
</dbReference>
<dbReference type="InterPro" id="IPR028084">
    <property type="entry name" value="FNIP_N_dom"/>
</dbReference>
<feature type="compositionally biased region" description="Polar residues" evidence="1">
    <location>
        <begin position="132"/>
        <end position="146"/>
    </location>
</feature>
<feature type="region of interest" description="Disordered" evidence="1">
    <location>
        <begin position="116"/>
        <end position="146"/>
    </location>
</feature>
<dbReference type="Proteomes" id="UP000799438">
    <property type="component" value="Unassembled WGS sequence"/>
</dbReference>
<name>A0A6A6BKJ8_9PEZI</name>
<feature type="region of interest" description="Disordered" evidence="1">
    <location>
        <begin position="609"/>
        <end position="732"/>
    </location>
</feature>
<evidence type="ECO:0000256" key="1">
    <source>
        <dbReference type="SAM" id="MobiDB-lite"/>
    </source>
</evidence>
<feature type="region of interest" description="Disordered" evidence="1">
    <location>
        <begin position="803"/>
        <end position="838"/>
    </location>
</feature>
<dbReference type="EMBL" id="ML995481">
    <property type="protein sequence ID" value="KAF2143835.1"/>
    <property type="molecule type" value="Genomic_DNA"/>
</dbReference>
<feature type="compositionally biased region" description="Polar residues" evidence="1">
    <location>
        <begin position="657"/>
        <end position="675"/>
    </location>
</feature>
<evidence type="ECO:0000259" key="2">
    <source>
        <dbReference type="Pfam" id="PF14636"/>
    </source>
</evidence>
<dbReference type="OrthoDB" id="5428015at2759"/>
<evidence type="ECO:0000313" key="4">
    <source>
        <dbReference type="Proteomes" id="UP000799438"/>
    </source>
</evidence>
<sequence>MLGQLLHSFNPARRGSARQPSTLIESVTEDSHTRNLLFPEANQLFHADSAAQAFGGSAAYDGAQAGIDLEQARDFRVIIAQDEVGPTPRTVLFDSKPDPGSSLTAERRGSRGLFNTVQTPAYTPGHGRRSSLAPQGSEPRSPTVSAFQRARTRGASISAMSNIDEASHARSKESEELIRTCLDCMFGNTAMSYRGPSNKLHIIPLDQRQADRTVASPAPSEATNSFGRKRSGLATSYTPSNIPAEASHAANGLPEYQSKEARRRTILITRTFSVQPPDEVEMPDSAGLKTPTPGSSLGKGSQFPFPQVNTQGQYSSHRGSKQRRTPMYAITIILHLPVASAAPAPVSRSGIGSQKPGTKTQGGQDSLGSSFDSERRAGWTYVDSAFGVESLLSTASNSDVDDRVDVVGQHWDVITRTLTSLQFIVQDKIMNMFRAADLATPALQPLPTQNRAQDPRATRRESPMSVSMPPRRVLKLHQHALLFDADIKNAAEMAGERVVRGMKVPRVVTGQARWGVWREEARWLSRWAGGREQNFFLFNLLTAFLGTHTEWLNVLGPKNYRAKHREQQKANVGEDLTISSRTVIVSADKMAARRLVFLLSTFLPASTHTAYDGASPVRPSTSNSVRGYSQSPPSNATISRQQSLRRTINRRGHKSYPNMSALNVGKGTNRSSEAIDTSEEKSEDGRSETYSRSHSRRPSQVHSIKSINATGLTIPSMADDSKVRKNSITTTSTVTPETAVPVAHFAVQRVSPSPGIPSEARPSSSGSLASVNLRQNLQRTGSTSTDSQASRWGSFMSFWSGGRRESSADTSGILQSTDDGLSAAPGYRRPTNHQSPTKLQQMVDEMQIHDSPDMEVEDVDDYETATQSGEQSTAGGEVGHTAARAIPARQKPGGPLDSPLKLSVNETDGVIDVDISLPGFGGGSPLQSPLLPTLGNSVSSLEGAGSFGPSCHSSHHSLDSLSGLGSAPQTPVNVAGWLARFHQDFELQGVSPYPDLEKDVRRAMSAEPTPVMAVSTPTLESGPTEKWVSVCTALIADARTFTVKRINLKRLVRLIPSLGQPAVTPGPNSLGSHGASALTPGFGLSGRSQYGNPYNVGSAGSLAPALPMTELHLDERFIEEPVMDLDETLVEALEKAL</sequence>
<feature type="region of interest" description="Disordered" evidence="1">
    <location>
        <begin position="89"/>
        <end position="108"/>
    </location>
</feature>
<feature type="compositionally biased region" description="Polar residues" evidence="1">
    <location>
        <begin position="618"/>
        <end position="646"/>
    </location>
</feature>
<feature type="region of interest" description="Disordered" evidence="1">
    <location>
        <begin position="943"/>
        <end position="965"/>
    </location>
</feature>
<organism evidence="3 4">
    <name type="scientific">Aplosporella prunicola CBS 121167</name>
    <dbReference type="NCBI Taxonomy" id="1176127"/>
    <lineage>
        <taxon>Eukaryota</taxon>
        <taxon>Fungi</taxon>
        <taxon>Dikarya</taxon>
        <taxon>Ascomycota</taxon>
        <taxon>Pezizomycotina</taxon>
        <taxon>Dothideomycetes</taxon>
        <taxon>Dothideomycetes incertae sedis</taxon>
        <taxon>Botryosphaeriales</taxon>
        <taxon>Aplosporellaceae</taxon>
        <taxon>Aplosporella</taxon>
    </lineage>
</organism>
<feature type="non-terminal residue" evidence="3">
    <location>
        <position position="1137"/>
    </location>
</feature>
<feature type="domain" description="Folliculin-interacting protein N-terminal" evidence="2">
    <location>
        <begin position="74"/>
        <end position="210"/>
    </location>
</feature>
<feature type="compositionally biased region" description="Polar residues" evidence="1">
    <location>
        <begin position="307"/>
        <end position="317"/>
    </location>
</feature>
<proteinExistence type="predicted"/>
<feature type="compositionally biased region" description="Polar residues" evidence="1">
    <location>
        <begin position="808"/>
        <end position="819"/>
    </location>
</feature>
<feature type="compositionally biased region" description="Polar residues" evidence="1">
    <location>
        <begin position="350"/>
        <end position="371"/>
    </location>
</feature>
<feature type="compositionally biased region" description="Basic and acidic residues" evidence="1">
    <location>
        <begin position="678"/>
        <end position="691"/>
    </location>
</feature>
<dbReference type="GO" id="GO:0005737">
    <property type="term" value="C:cytoplasm"/>
    <property type="evidence" value="ECO:0007669"/>
    <property type="project" value="TreeGrafter"/>
</dbReference>
<dbReference type="GeneID" id="54294162"/>
<dbReference type="AlphaFoldDB" id="A0A6A6BKJ8"/>
<accession>A0A6A6BKJ8</accession>
<dbReference type="Pfam" id="PF14636">
    <property type="entry name" value="FNIP_N"/>
    <property type="match status" value="1"/>
</dbReference>
<dbReference type="GO" id="GO:0051087">
    <property type="term" value="F:protein-folding chaperone binding"/>
    <property type="evidence" value="ECO:0007669"/>
    <property type="project" value="TreeGrafter"/>
</dbReference>